<dbReference type="GeneID" id="34232213"/>
<dbReference type="SMART" id="SM00490">
    <property type="entry name" value="HELICc"/>
    <property type="match status" value="1"/>
</dbReference>
<sequence length="1255" mass="137859">MIRWFGSKDSAKPAAQGSKASINISWDRSGVRFQPEPAVDAWLDRPGDFDRDAELALLLRQLVDEGFASVPDRDAFVDWESYFQLASSPAHAESLPILKLPAQKPWSPILSSSGGLADADFSIRIDGWVDPSGERVPGALDLKGAVASKDGSDCILSEAAWRTVEAIASMRSQKGVQRTHEQNKQEWSRIRRLAIAANAELSGFLSKTVVLTPERIDIQMRKGGSGAQDMVEILPGFDGSPDRWLEVFDRFQSVQDRYEIPDGDGMVHVLLSEDAKAVLTEIHRMPGRRVAGARAEAFLRNPFATLGPSADLMIDPDQFERAREDAGIVFAKFSAVVVDDQSGFPCETGLLIEEFFEGKLVAERVKFESAAELEAFISKLDARVVAGAQCCHWKGFDLEILGDTPDQLAKLRSALGRMSQPRKIKATDIFDLSLYSDRIGGFGVEKPYYSPFISKKSDEAGWVPENIDLGLWFTDANGEAVAIPLDGRDLDKFRKEVEQAEVEKRDSFTFPGCPKPVPTGWAKEALDTLGRVKDEVKGGNYDPKKDKTERRPVERKGLVVKPNVDGLDYEERRGELSSDAGPLSMPSSLRAGIELKDHQLEGLAWLQKMWRHSPSACRGALLADDMGLGKTIQLLAFMASLIESEPLVDPFLVIAPVSLLDNWKAEIEKFFVDGTMDVLTLYGSNLASKRAPKSSFDDGLLESGSPKLLTPGWLGDAKVVLTTYETLRDLEFSLAAQKWSVMVCDEAQKIKNPNAMVTRAAKKQNARLKIACTGTPVENTLADIWCLFDFVQPGLLGSLKDFGGKYRRPIEAEGDAEAEARVAELRELIEPQKLRRTKAEVAKDLPRKIHNEGCRKLPLSQRQRALYADAVAQFKSRGPGQGSSLQSPLGLLQYLRRLCSDPRPPGHIATTDETVEAIKKASPKMDWMLRRLKEIQSSGSGDKVIVFCEFRDLQRVLQRAISEVFGFVPDVINGDTSTESGSSNNRQARINAYQQGDGFGVIILSPLAVGFGVNIQAANHVIHYTRTWNPAKEDQATDRAYRIGQKKDVHVYYPVVVGGDFMTFDEKLDLLLERKRGLSHDMLNGSGDINPSDFADIQSPGGGSPFSEELFDPADLGSLGPDAFEAFCALLWSKQGFSRTLKTPRTGDGGVDVVAIDGNRGALIQCKSSGVDGKEMGWEAIKDVSAGAAAYAARYPGVAFELVAATNRRFNQAARQQASLLNVSLIDGGDLAELLSKHPTKRGELDRFAMAGWAR</sequence>
<protein>
    <submittedName>
        <fullName evidence="5">Helicase conserved C-terminal domain-containing protein</fullName>
    </submittedName>
</protein>
<dbReference type="PROSITE" id="PS51192">
    <property type="entry name" value="HELICASE_ATP_BIND_1"/>
    <property type="match status" value="1"/>
</dbReference>
<dbReference type="SMART" id="SM00487">
    <property type="entry name" value="DEXDc"/>
    <property type="match status" value="1"/>
</dbReference>
<dbReference type="InterPro" id="IPR011856">
    <property type="entry name" value="tRNA_endonuc-like_dom_sf"/>
</dbReference>
<feature type="region of interest" description="Disordered" evidence="2">
    <location>
        <begin position="534"/>
        <end position="556"/>
    </location>
</feature>
<dbReference type="EMBL" id="FNQJ01000016">
    <property type="protein sequence ID" value="SEA52021.1"/>
    <property type="molecule type" value="Genomic_DNA"/>
</dbReference>
<dbReference type="InterPro" id="IPR007560">
    <property type="entry name" value="Restrct_endonuc_IV_Mrr"/>
</dbReference>
<keyword evidence="1" id="KW-0378">Hydrolase</keyword>
<dbReference type="InterPro" id="IPR011335">
    <property type="entry name" value="Restrct_endonuc-II-like"/>
</dbReference>
<dbReference type="Pfam" id="PF04471">
    <property type="entry name" value="Mrr_cat"/>
    <property type="match status" value="1"/>
</dbReference>
<proteinExistence type="predicted"/>
<dbReference type="InterPro" id="IPR038718">
    <property type="entry name" value="SNF2-like_sf"/>
</dbReference>
<dbReference type="CDD" id="cd18793">
    <property type="entry name" value="SF2_C_SNF"/>
    <property type="match status" value="1"/>
</dbReference>
<dbReference type="GO" id="GO:0004519">
    <property type="term" value="F:endonuclease activity"/>
    <property type="evidence" value="ECO:0007669"/>
    <property type="project" value="InterPro"/>
</dbReference>
<dbReference type="InterPro" id="IPR014001">
    <property type="entry name" value="Helicase_ATP-bd"/>
</dbReference>
<keyword evidence="5" id="KW-0347">Helicase</keyword>
<dbReference type="RefSeq" id="WP_092698714.1">
    <property type="nucleotide sequence ID" value="NZ_FNQJ01000016.1"/>
</dbReference>
<feature type="domain" description="Helicase ATP-binding" evidence="3">
    <location>
        <begin position="611"/>
        <end position="794"/>
    </location>
</feature>
<dbReference type="InterPro" id="IPR001650">
    <property type="entry name" value="Helicase_C-like"/>
</dbReference>
<dbReference type="InterPro" id="IPR049730">
    <property type="entry name" value="SNF2/RAD54-like_C"/>
</dbReference>
<dbReference type="Gene3D" id="3.40.50.300">
    <property type="entry name" value="P-loop containing nucleotide triphosphate hydrolases"/>
    <property type="match status" value="1"/>
</dbReference>
<dbReference type="InterPro" id="IPR027417">
    <property type="entry name" value="P-loop_NTPase"/>
</dbReference>
<dbReference type="AlphaFoldDB" id="A0A1H4BV48"/>
<evidence type="ECO:0000256" key="2">
    <source>
        <dbReference type="SAM" id="MobiDB-lite"/>
    </source>
</evidence>
<dbReference type="Pfam" id="PF00176">
    <property type="entry name" value="SNF2-rel_dom"/>
    <property type="match status" value="1"/>
</dbReference>
<evidence type="ECO:0000259" key="3">
    <source>
        <dbReference type="PROSITE" id="PS51192"/>
    </source>
</evidence>
<reference evidence="6" key="1">
    <citation type="submission" date="2016-10" db="EMBL/GenBank/DDBJ databases">
        <authorList>
            <person name="Varghese N."/>
            <person name="Submissions S."/>
        </authorList>
    </citation>
    <scope>NUCLEOTIDE SEQUENCE [LARGE SCALE GENOMIC DNA]</scope>
    <source>
        <strain evidence="6">DSM 25157</strain>
    </source>
</reference>
<feature type="domain" description="Helicase C-terminal" evidence="4">
    <location>
        <begin position="924"/>
        <end position="1098"/>
    </location>
</feature>
<keyword evidence="5" id="KW-0067">ATP-binding</keyword>
<evidence type="ECO:0000313" key="6">
    <source>
        <dbReference type="Proteomes" id="UP000199002"/>
    </source>
</evidence>
<dbReference type="Gene3D" id="3.40.50.10810">
    <property type="entry name" value="Tandem AAA-ATPase domain"/>
    <property type="match status" value="1"/>
</dbReference>
<evidence type="ECO:0000313" key="5">
    <source>
        <dbReference type="EMBL" id="SEA52021.1"/>
    </source>
</evidence>
<organism evidence="5 6">
    <name type="scientific">Acidovorax soli</name>
    <dbReference type="NCBI Taxonomy" id="592050"/>
    <lineage>
        <taxon>Bacteria</taxon>
        <taxon>Pseudomonadati</taxon>
        <taxon>Pseudomonadota</taxon>
        <taxon>Betaproteobacteria</taxon>
        <taxon>Burkholderiales</taxon>
        <taxon>Comamonadaceae</taxon>
        <taxon>Acidovorax</taxon>
    </lineage>
</organism>
<gene>
    <name evidence="5" type="ORF">SAMN05421875_1163</name>
</gene>
<dbReference type="Gene3D" id="3.40.1350.10">
    <property type="match status" value="1"/>
</dbReference>
<dbReference type="PANTHER" id="PTHR10799">
    <property type="entry name" value="SNF2/RAD54 HELICASE FAMILY"/>
    <property type="match status" value="1"/>
</dbReference>
<keyword evidence="5" id="KW-0547">Nucleotide-binding</keyword>
<dbReference type="Proteomes" id="UP000199002">
    <property type="component" value="Unassembled WGS sequence"/>
</dbReference>
<dbReference type="PROSITE" id="PS51194">
    <property type="entry name" value="HELICASE_CTER"/>
    <property type="match status" value="1"/>
</dbReference>
<dbReference type="GO" id="GO:0009307">
    <property type="term" value="P:DNA restriction-modification system"/>
    <property type="evidence" value="ECO:0007669"/>
    <property type="project" value="InterPro"/>
</dbReference>
<name>A0A1H4BV48_9BURK</name>
<evidence type="ECO:0000256" key="1">
    <source>
        <dbReference type="ARBA" id="ARBA00022801"/>
    </source>
</evidence>
<dbReference type="Pfam" id="PF00271">
    <property type="entry name" value="Helicase_C"/>
    <property type="match status" value="1"/>
</dbReference>
<dbReference type="GO" id="GO:0016787">
    <property type="term" value="F:hydrolase activity"/>
    <property type="evidence" value="ECO:0007669"/>
    <property type="project" value="UniProtKB-KW"/>
</dbReference>
<keyword evidence="6" id="KW-1185">Reference proteome</keyword>
<dbReference type="InterPro" id="IPR000330">
    <property type="entry name" value="SNF2_N"/>
</dbReference>
<dbReference type="SUPFAM" id="SSF52980">
    <property type="entry name" value="Restriction endonuclease-like"/>
    <property type="match status" value="1"/>
</dbReference>
<dbReference type="GO" id="GO:0004386">
    <property type="term" value="F:helicase activity"/>
    <property type="evidence" value="ECO:0007669"/>
    <property type="project" value="UniProtKB-KW"/>
</dbReference>
<dbReference type="STRING" id="592050.SAMN05421875_1163"/>
<evidence type="ECO:0000259" key="4">
    <source>
        <dbReference type="PROSITE" id="PS51194"/>
    </source>
</evidence>
<dbReference type="GO" id="GO:0005524">
    <property type="term" value="F:ATP binding"/>
    <property type="evidence" value="ECO:0007669"/>
    <property type="project" value="InterPro"/>
</dbReference>
<dbReference type="SUPFAM" id="SSF52540">
    <property type="entry name" value="P-loop containing nucleoside triphosphate hydrolases"/>
    <property type="match status" value="2"/>
</dbReference>
<dbReference type="GO" id="GO:0003677">
    <property type="term" value="F:DNA binding"/>
    <property type="evidence" value="ECO:0007669"/>
    <property type="project" value="InterPro"/>
</dbReference>
<accession>A0A1H4BV48</accession>